<accession>A0A939JL36</accession>
<protein>
    <submittedName>
        <fullName evidence="1">Uncharacterized protein</fullName>
    </submittedName>
</protein>
<keyword evidence="2" id="KW-1185">Reference proteome</keyword>
<evidence type="ECO:0000313" key="1">
    <source>
        <dbReference type="EMBL" id="MBO0515975.1"/>
    </source>
</evidence>
<dbReference type="EMBL" id="JAFLRJ010000341">
    <property type="protein sequence ID" value="MBO0515975.1"/>
    <property type="molecule type" value="Genomic_DNA"/>
</dbReference>
<reference evidence="1" key="1">
    <citation type="submission" date="2021-03" db="EMBL/GenBank/DDBJ databases">
        <title>Streptomyces poriferae sp. nov., a novel marine sponge-derived Actinobacteria species with anti-MRSA activity.</title>
        <authorList>
            <person name="Sandoval-Powers M."/>
            <person name="Kralova S."/>
            <person name="Nguyen G.-S."/>
            <person name="Fawwal D."/>
            <person name="Degnes K."/>
            <person name="Klinkenberg G."/>
            <person name="Sletta H."/>
            <person name="Wentzel A."/>
            <person name="Liles M.R."/>
        </authorList>
    </citation>
    <scope>NUCLEOTIDE SEQUENCE</scope>
    <source>
        <strain evidence="1">DSM 41794</strain>
    </source>
</reference>
<dbReference type="RefSeq" id="WP_206967297.1">
    <property type="nucleotide sequence ID" value="NZ_BAAAJJ010000008.1"/>
</dbReference>
<organism evidence="1 2">
    <name type="scientific">Streptomyces beijiangensis</name>
    <dbReference type="NCBI Taxonomy" id="163361"/>
    <lineage>
        <taxon>Bacteria</taxon>
        <taxon>Bacillati</taxon>
        <taxon>Actinomycetota</taxon>
        <taxon>Actinomycetes</taxon>
        <taxon>Kitasatosporales</taxon>
        <taxon>Streptomycetaceae</taxon>
        <taxon>Streptomyces</taxon>
    </lineage>
</organism>
<dbReference type="SUPFAM" id="SSF55961">
    <property type="entry name" value="Bet v1-like"/>
    <property type="match status" value="1"/>
</dbReference>
<name>A0A939JL36_9ACTN</name>
<dbReference type="Proteomes" id="UP000664167">
    <property type="component" value="Unassembled WGS sequence"/>
</dbReference>
<proteinExistence type="predicted"/>
<evidence type="ECO:0000313" key="2">
    <source>
        <dbReference type="Proteomes" id="UP000664167"/>
    </source>
</evidence>
<gene>
    <name evidence="1" type="ORF">J0695_29990</name>
</gene>
<dbReference type="AlphaFoldDB" id="A0A939JL36"/>
<sequence length="149" mass="15945">MATDSLPYVDEHTIVIAAGADHVWRGLGETLDGTFSGPGASRYTRLIGATDTTRSGPRPIAEGSTFPGFRVVSAVPGHELALEGRHRFSTYALIFRFEPAGPGATLLRAETRAVFPGPAGAVYRGLVIGTRGHVWGMRRMLAGVRRRSV</sequence>
<comment type="caution">
    <text evidence="1">The sequence shown here is derived from an EMBL/GenBank/DDBJ whole genome shotgun (WGS) entry which is preliminary data.</text>
</comment>